<dbReference type="HOGENOM" id="CLU_035509_7_0_1"/>
<sequence>MSDAYPINQVYLHNYLHLAGIAIFYYDYALTFGDEYARIWRQPKSRASWLFCLNRYLTALGDIAVNVGNFYEFKTAKGCVFMQRHHHHVDNALLVVVCVLLCLRIYAVYRKDKRVLAFVLGTGITLAGLSIYAVTGQNEGISLSGGCHYAASRITYVVDKSYALSNSILIYRSYHSLSSAIRIAVAWESLFVYDVMIFSLTMYKTWKDRHLYAPLPGRNGILTLVFRDGAIYFAVMASVNLANTLTFYVRPVPMHVFPVADTAQFLQPLLRGVLSTFASSVSVTMMSRLMLNLHESASAHPSLATNPNDSQNSTTILFTSHMMDYEPGTHLETLPEVDIEEIPDDSPTVVPELFEMQDIDTPHRRNYDLDRIA</sequence>
<evidence type="ECO:0000256" key="1">
    <source>
        <dbReference type="SAM" id="Phobius"/>
    </source>
</evidence>
<evidence type="ECO:0000313" key="3">
    <source>
        <dbReference type="EMBL" id="CCM00445.1"/>
    </source>
</evidence>
<feature type="transmembrane region" description="Helical" evidence="1">
    <location>
        <begin position="180"/>
        <end position="203"/>
    </location>
</feature>
<feature type="transmembrane region" description="Helical" evidence="1">
    <location>
        <begin position="91"/>
        <end position="109"/>
    </location>
</feature>
<name>J4GMW6_9APHY</name>
<keyword evidence="1" id="KW-1133">Transmembrane helix</keyword>
<dbReference type="GeneID" id="24095356"/>
<dbReference type="Pfam" id="PF20151">
    <property type="entry name" value="DUF6533"/>
    <property type="match status" value="1"/>
</dbReference>
<organism evidence="3 4">
    <name type="scientific">Fibroporia radiculosa</name>
    <dbReference type="NCBI Taxonomy" id="599839"/>
    <lineage>
        <taxon>Eukaryota</taxon>
        <taxon>Fungi</taxon>
        <taxon>Dikarya</taxon>
        <taxon>Basidiomycota</taxon>
        <taxon>Agaricomycotina</taxon>
        <taxon>Agaricomycetes</taxon>
        <taxon>Polyporales</taxon>
        <taxon>Fibroporiaceae</taxon>
        <taxon>Fibroporia</taxon>
    </lineage>
</organism>
<feature type="transmembrane region" description="Helical" evidence="1">
    <location>
        <begin position="116"/>
        <end position="134"/>
    </location>
</feature>
<dbReference type="RefSeq" id="XP_012179728.1">
    <property type="nucleotide sequence ID" value="XM_012324338.1"/>
</dbReference>
<feature type="domain" description="DUF6533" evidence="2">
    <location>
        <begin position="15"/>
        <end position="58"/>
    </location>
</feature>
<feature type="transmembrane region" description="Helical" evidence="1">
    <location>
        <begin position="12"/>
        <end position="32"/>
    </location>
</feature>
<evidence type="ECO:0000259" key="2">
    <source>
        <dbReference type="Pfam" id="PF20151"/>
    </source>
</evidence>
<dbReference type="Proteomes" id="UP000006352">
    <property type="component" value="Unassembled WGS sequence"/>
</dbReference>
<dbReference type="InParanoid" id="J4GMW6"/>
<keyword evidence="1" id="KW-0812">Transmembrane</keyword>
<keyword evidence="1" id="KW-0472">Membrane</keyword>
<feature type="transmembrane region" description="Helical" evidence="1">
    <location>
        <begin position="53"/>
        <end position="71"/>
    </location>
</feature>
<dbReference type="OrthoDB" id="2686513at2759"/>
<reference evidence="3 4" key="1">
    <citation type="journal article" date="2012" name="Appl. Environ. Microbiol.">
        <title>Short-read sequencing for genomic analysis of the brown rot fungus Fibroporia radiculosa.</title>
        <authorList>
            <person name="Tang J.D."/>
            <person name="Perkins A.D."/>
            <person name="Sonstegard T.S."/>
            <person name="Schroeder S.G."/>
            <person name="Burgess S.C."/>
            <person name="Diehl S.V."/>
        </authorList>
    </citation>
    <scope>NUCLEOTIDE SEQUENCE [LARGE SCALE GENOMIC DNA]</scope>
    <source>
        <strain evidence="3 4">TFFH 294</strain>
    </source>
</reference>
<dbReference type="AlphaFoldDB" id="J4GMW6"/>
<accession>J4GMW6</accession>
<dbReference type="InterPro" id="IPR045340">
    <property type="entry name" value="DUF6533"/>
</dbReference>
<gene>
    <name evidence="3" type="ORF">FIBRA_02477</name>
</gene>
<proteinExistence type="predicted"/>
<keyword evidence="4" id="KW-1185">Reference proteome</keyword>
<dbReference type="EMBL" id="HE796983">
    <property type="protein sequence ID" value="CCM00445.1"/>
    <property type="molecule type" value="Genomic_DNA"/>
</dbReference>
<evidence type="ECO:0000313" key="4">
    <source>
        <dbReference type="Proteomes" id="UP000006352"/>
    </source>
</evidence>
<protein>
    <recommendedName>
        <fullName evidence="2">DUF6533 domain-containing protein</fullName>
    </recommendedName>
</protein>